<organism evidence="1">
    <name type="scientific">Octopus bimaculoides</name>
    <name type="common">California two-spotted octopus</name>
    <dbReference type="NCBI Taxonomy" id="37653"/>
    <lineage>
        <taxon>Eukaryota</taxon>
        <taxon>Metazoa</taxon>
        <taxon>Spiralia</taxon>
        <taxon>Lophotrochozoa</taxon>
        <taxon>Mollusca</taxon>
        <taxon>Cephalopoda</taxon>
        <taxon>Coleoidea</taxon>
        <taxon>Octopodiformes</taxon>
        <taxon>Octopoda</taxon>
        <taxon>Incirrata</taxon>
        <taxon>Octopodidae</taxon>
        <taxon>Octopus</taxon>
    </lineage>
</organism>
<dbReference type="AlphaFoldDB" id="A0A0L8FQZ8"/>
<accession>A0A0L8FQZ8</accession>
<proteinExistence type="predicted"/>
<protein>
    <submittedName>
        <fullName evidence="1">Uncharacterized protein</fullName>
    </submittedName>
</protein>
<sequence>MVTETAICLQNVLTTSQTVECAKVEEKNLQTDSQPLEATFQEVDSENLEEKDLLKVSRQLGSNW</sequence>
<dbReference type="EMBL" id="KQ427406">
    <property type="protein sequence ID" value="KOF67088.1"/>
    <property type="molecule type" value="Genomic_DNA"/>
</dbReference>
<name>A0A0L8FQZ8_OCTBM</name>
<reference evidence="1" key="1">
    <citation type="submission" date="2015-07" db="EMBL/GenBank/DDBJ databases">
        <title>MeaNS - Measles Nucleotide Surveillance Program.</title>
        <authorList>
            <person name="Tran T."/>
            <person name="Druce J."/>
        </authorList>
    </citation>
    <scope>NUCLEOTIDE SEQUENCE</scope>
    <source>
        <strain evidence="1">UCB-OBI-ISO-001</strain>
        <tissue evidence="1">Gonad</tissue>
    </source>
</reference>
<gene>
    <name evidence="1" type="ORF">OCBIM_22010511mg</name>
</gene>
<evidence type="ECO:0000313" key="1">
    <source>
        <dbReference type="EMBL" id="KOF67088.1"/>
    </source>
</evidence>